<feature type="region of interest" description="Disordered" evidence="2">
    <location>
        <begin position="187"/>
        <end position="217"/>
    </location>
</feature>
<feature type="compositionally biased region" description="Polar residues" evidence="2">
    <location>
        <begin position="75"/>
        <end position="100"/>
    </location>
</feature>
<accession>A0A1D1UH18</accession>
<evidence type="ECO:0000256" key="1">
    <source>
        <dbReference type="ARBA" id="ARBA00010849"/>
    </source>
</evidence>
<dbReference type="InterPro" id="IPR007858">
    <property type="entry name" value="Dpy-30_motif"/>
</dbReference>
<dbReference type="OrthoDB" id="1729737at2759"/>
<protein>
    <recommendedName>
        <fullName evidence="5">RIIa domain-containing protein</fullName>
    </recommendedName>
</protein>
<feature type="compositionally biased region" description="Basic and acidic residues" evidence="2">
    <location>
        <begin position="14"/>
        <end position="25"/>
    </location>
</feature>
<feature type="compositionally biased region" description="Polar residues" evidence="2">
    <location>
        <begin position="292"/>
        <end position="313"/>
    </location>
</feature>
<comment type="caution">
    <text evidence="3">The sequence shown here is derived from an EMBL/GenBank/DDBJ whole genome shotgun (WGS) entry which is preliminary data.</text>
</comment>
<dbReference type="Pfam" id="PF05186">
    <property type="entry name" value="Dpy-30"/>
    <property type="match status" value="1"/>
</dbReference>
<dbReference type="PANTHER" id="PTHR23356">
    <property type="entry name" value="DPY30-RELATED"/>
    <property type="match status" value="1"/>
</dbReference>
<reference evidence="3 4" key="1">
    <citation type="journal article" date="2016" name="Nat. Commun.">
        <title>Extremotolerant tardigrade genome and improved radiotolerance of human cultured cells by tardigrade-unique protein.</title>
        <authorList>
            <person name="Hashimoto T."/>
            <person name="Horikawa D.D."/>
            <person name="Saito Y."/>
            <person name="Kuwahara H."/>
            <person name="Kozuka-Hata H."/>
            <person name="Shin-I T."/>
            <person name="Minakuchi Y."/>
            <person name="Ohishi K."/>
            <person name="Motoyama A."/>
            <person name="Aizu T."/>
            <person name="Enomoto A."/>
            <person name="Kondo K."/>
            <person name="Tanaka S."/>
            <person name="Hara Y."/>
            <person name="Koshikawa S."/>
            <person name="Sagara H."/>
            <person name="Miura T."/>
            <person name="Yokobori S."/>
            <person name="Miyagawa K."/>
            <person name="Suzuki Y."/>
            <person name="Kubo T."/>
            <person name="Oyama M."/>
            <person name="Kohara Y."/>
            <person name="Fujiyama A."/>
            <person name="Arakawa K."/>
            <person name="Katayama T."/>
            <person name="Toyoda A."/>
            <person name="Kunieda T."/>
        </authorList>
    </citation>
    <scope>NUCLEOTIDE SEQUENCE [LARGE SCALE GENOMIC DNA]</scope>
    <source>
        <strain evidence="3 4">YOKOZUNA-1</strain>
    </source>
</reference>
<feature type="compositionally biased region" description="Basic residues" evidence="2">
    <location>
        <begin position="1"/>
        <end position="13"/>
    </location>
</feature>
<comment type="similarity">
    <text evidence="1">Belongs to the dpy-30 family.</text>
</comment>
<dbReference type="PANTHER" id="PTHR23356:SF16">
    <property type="entry name" value="DPY30 DOMAIN CONTAINING 2"/>
    <property type="match status" value="1"/>
</dbReference>
<evidence type="ECO:0008006" key="5">
    <source>
        <dbReference type="Google" id="ProtNLM"/>
    </source>
</evidence>
<organism evidence="3 4">
    <name type="scientific">Ramazzottius varieornatus</name>
    <name type="common">Water bear</name>
    <name type="synonym">Tardigrade</name>
    <dbReference type="NCBI Taxonomy" id="947166"/>
    <lineage>
        <taxon>Eukaryota</taxon>
        <taxon>Metazoa</taxon>
        <taxon>Ecdysozoa</taxon>
        <taxon>Tardigrada</taxon>
        <taxon>Eutardigrada</taxon>
        <taxon>Parachela</taxon>
        <taxon>Hypsibioidea</taxon>
        <taxon>Ramazzottiidae</taxon>
        <taxon>Ramazzottius</taxon>
    </lineage>
</organism>
<feature type="compositionally biased region" description="Polar residues" evidence="2">
    <location>
        <begin position="26"/>
        <end position="37"/>
    </location>
</feature>
<dbReference type="InterPro" id="IPR037856">
    <property type="entry name" value="Sdc1/DPY30"/>
</dbReference>
<dbReference type="EMBL" id="BDGG01000001">
    <property type="protein sequence ID" value="GAU87695.1"/>
    <property type="molecule type" value="Genomic_DNA"/>
</dbReference>
<sequence length="338" mass="36824">MEGARNRKPLGKTKSKEIDSRRNQPTDHNTTTSSSNREQLHSAAGNKDPASILDVRESPSADDSTCSTASDSRSYTSETPEFDISSSDADSTVQDGASDNVSEENWPEQSQEEYGSSFRDDKQNPTEFAPTEQKKQPLHDSTIALAGSNTDRSDVASVPRGASLGSAASDEELTVSPAQMEYAAKFKERVISSRNRQKGSQKDPLTPSNASMMSGPDYLEATVGPLLAQGLAEILKRRPKNPVEFLAAYLLADQLHIDKRSEGNLTSSPNGMTSDRDSSENLSTPLPKDRTNAAQNNKLGSTQSTPNPNQSKPRIQEEPRKRKQSVKRASQNALKPMR</sequence>
<evidence type="ECO:0000313" key="4">
    <source>
        <dbReference type="Proteomes" id="UP000186922"/>
    </source>
</evidence>
<feature type="compositionally biased region" description="Polar residues" evidence="2">
    <location>
        <begin position="263"/>
        <end position="273"/>
    </location>
</feature>
<dbReference type="GO" id="GO:0048188">
    <property type="term" value="C:Set1C/COMPASS complex"/>
    <property type="evidence" value="ECO:0007669"/>
    <property type="project" value="InterPro"/>
</dbReference>
<dbReference type="AlphaFoldDB" id="A0A1D1UH18"/>
<dbReference type="STRING" id="947166.A0A1D1UH18"/>
<dbReference type="Proteomes" id="UP000186922">
    <property type="component" value="Unassembled WGS sequence"/>
</dbReference>
<feature type="compositionally biased region" description="Polar residues" evidence="2">
    <location>
        <begin position="327"/>
        <end position="338"/>
    </location>
</feature>
<feature type="region of interest" description="Disordered" evidence="2">
    <location>
        <begin position="1"/>
        <end position="171"/>
    </location>
</feature>
<dbReference type="CDD" id="cd22958">
    <property type="entry name" value="DD_DPY30_SDC1-like"/>
    <property type="match status" value="1"/>
</dbReference>
<evidence type="ECO:0000256" key="2">
    <source>
        <dbReference type="SAM" id="MobiDB-lite"/>
    </source>
</evidence>
<name>A0A1D1UH18_RAMVA</name>
<proteinExistence type="inferred from homology"/>
<dbReference type="Gene3D" id="1.20.890.10">
    <property type="entry name" value="cAMP-dependent protein kinase regulatory subunit, dimerization-anchoring domain"/>
    <property type="match status" value="1"/>
</dbReference>
<feature type="compositionally biased region" description="Low complexity" evidence="2">
    <location>
        <begin position="61"/>
        <end position="74"/>
    </location>
</feature>
<gene>
    <name evidence="3" type="primary">RvY_00507-1</name>
    <name evidence="3" type="synonym">RvY_00507.1</name>
    <name evidence="3" type="ORF">RvY_00507</name>
</gene>
<keyword evidence="4" id="KW-1185">Reference proteome</keyword>
<evidence type="ECO:0000313" key="3">
    <source>
        <dbReference type="EMBL" id="GAU87695.1"/>
    </source>
</evidence>
<feature type="region of interest" description="Disordered" evidence="2">
    <location>
        <begin position="260"/>
        <end position="338"/>
    </location>
</feature>